<dbReference type="PROSITE" id="PS00965">
    <property type="entry name" value="PMI_I_1"/>
    <property type="match status" value="1"/>
</dbReference>
<evidence type="ECO:0000256" key="12">
    <source>
        <dbReference type="ARBA" id="ARBA00058469"/>
    </source>
</evidence>
<protein>
    <recommendedName>
        <fullName evidence="5">Mannose-6-phosphate isomerase</fullName>
        <ecNumber evidence="4">5.3.1.8</ecNumber>
    </recommendedName>
    <alternativeName>
        <fullName evidence="10">Phosphohexomutase</fullName>
    </alternativeName>
    <alternativeName>
        <fullName evidence="11">Phosphomannose isomerase</fullName>
    </alternativeName>
</protein>
<comment type="similarity">
    <text evidence="3">Belongs to the mannose-6-phosphate isomerase type 1 family.</text>
</comment>
<feature type="binding site" evidence="14">
    <location>
        <position position="102"/>
    </location>
    <ligand>
        <name>Zn(2+)</name>
        <dbReference type="ChEBI" id="CHEBI:29105"/>
    </ligand>
</feature>
<dbReference type="InterPro" id="IPR011051">
    <property type="entry name" value="RmlC_Cupin_sf"/>
</dbReference>
<dbReference type="Proteomes" id="UP000008561">
    <property type="component" value="Chromosome"/>
</dbReference>
<dbReference type="HOGENOM" id="CLU_026967_1_1_7"/>
<evidence type="ECO:0000256" key="10">
    <source>
        <dbReference type="ARBA" id="ARBA00029741"/>
    </source>
</evidence>
<dbReference type="KEGG" id="dol:Dole_2015"/>
<dbReference type="FunFam" id="2.60.120.10:FF:000030">
    <property type="entry name" value="Mannose-6-phosphate isomerase ManA"/>
    <property type="match status" value="1"/>
</dbReference>
<feature type="domain" description="Mannose-6-phosphate isomerase cupin" evidence="16">
    <location>
        <begin position="339"/>
        <end position="398"/>
    </location>
</feature>
<dbReference type="OrthoDB" id="9792649at2"/>
<evidence type="ECO:0000256" key="6">
    <source>
        <dbReference type="ARBA" id="ARBA00022490"/>
    </source>
</evidence>
<evidence type="ECO:0000259" key="16">
    <source>
        <dbReference type="Pfam" id="PF21621"/>
    </source>
</evidence>
<dbReference type="PRINTS" id="PR00714">
    <property type="entry name" value="MAN6PISMRASE"/>
</dbReference>
<comment type="function">
    <text evidence="12">Involved in the conversion of glucose to GDP-L-fucose, which can be converted to L-fucose, a capsular polysaccharide.</text>
</comment>
<evidence type="ECO:0000256" key="8">
    <source>
        <dbReference type="ARBA" id="ARBA00022833"/>
    </source>
</evidence>
<dbReference type="eggNOG" id="COG1482">
    <property type="taxonomic scope" value="Bacteria"/>
</dbReference>
<evidence type="ECO:0000256" key="13">
    <source>
        <dbReference type="PIRSR" id="PIRSR001480-1"/>
    </source>
</evidence>
<comment type="catalytic activity">
    <reaction evidence="1">
        <text>D-mannose 6-phosphate = D-fructose 6-phosphate</text>
        <dbReference type="Rhea" id="RHEA:12356"/>
        <dbReference type="ChEBI" id="CHEBI:58735"/>
        <dbReference type="ChEBI" id="CHEBI:61527"/>
        <dbReference type="EC" id="5.3.1.8"/>
    </reaction>
</comment>
<keyword evidence="7 14" id="KW-0479">Metal-binding</keyword>
<feature type="binding site" evidence="14">
    <location>
        <position position="137"/>
    </location>
    <ligand>
        <name>Zn(2+)</name>
        <dbReference type="ChEBI" id="CHEBI:29105"/>
    </ligand>
</feature>
<dbReference type="PIRSF" id="PIRSF001480">
    <property type="entry name" value="Mannose-6-phosphate_isomerase"/>
    <property type="match status" value="1"/>
</dbReference>
<dbReference type="PANTHER" id="PTHR10309">
    <property type="entry name" value="MANNOSE-6-PHOSPHATE ISOMERASE"/>
    <property type="match status" value="1"/>
</dbReference>
<evidence type="ECO:0000256" key="3">
    <source>
        <dbReference type="ARBA" id="ARBA00010772"/>
    </source>
</evidence>
<feature type="binding site" evidence="14">
    <location>
        <position position="263"/>
    </location>
    <ligand>
        <name>Zn(2+)</name>
        <dbReference type="ChEBI" id="CHEBI:29105"/>
    </ligand>
</feature>
<proteinExistence type="inferred from homology"/>
<evidence type="ECO:0000256" key="1">
    <source>
        <dbReference type="ARBA" id="ARBA00000757"/>
    </source>
</evidence>
<dbReference type="GO" id="GO:0004476">
    <property type="term" value="F:mannose-6-phosphate isomerase activity"/>
    <property type="evidence" value="ECO:0007669"/>
    <property type="project" value="UniProtKB-EC"/>
</dbReference>
<dbReference type="InterPro" id="IPR014710">
    <property type="entry name" value="RmlC-like_jellyroll"/>
</dbReference>
<evidence type="ECO:0000313" key="17">
    <source>
        <dbReference type="EMBL" id="ABW67819.1"/>
    </source>
</evidence>
<evidence type="ECO:0000256" key="11">
    <source>
        <dbReference type="ARBA" id="ARBA00030762"/>
    </source>
</evidence>
<dbReference type="GO" id="GO:0005975">
    <property type="term" value="P:carbohydrate metabolic process"/>
    <property type="evidence" value="ECO:0007669"/>
    <property type="project" value="InterPro"/>
</dbReference>
<dbReference type="Pfam" id="PF21621">
    <property type="entry name" value="MPI_cupin_dom"/>
    <property type="match status" value="1"/>
</dbReference>
<feature type="active site" evidence="13">
    <location>
        <position position="282"/>
    </location>
</feature>
<dbReference type="PANTHER" id="PTHR10309:SF0">
    <property type="entry name" value="MANNOSE-6-PHOSPHATE ISOMERASE"/>
    <property type="match status" value="1"/>
</dbReference>
<name>A8ZTD6_DESOH</name>
<dbReference type="EC" id="5.3.1.8" evidence="4"/>
<dbReference type="InterPro" id="IPR016305">
    <property type="entry name" value="Mannose-6-P_Isomerase"/>
</dbReference>
<dbReference type="EMBL" id="CP000859">
    <property type="protein sequence ID" value="ABW67819.1"/>
    <property type="molecule type" value="Genomic_DNA"/>
</dbReference>
<dbReference type="Pfam" id="PF20511">
    <property type="entry name" value="PMI_typeI_cat"/>
    <property type="match status" value="1"/>
</dbReference>
<reference evidence="17 18" key="1">
    <citation type="submission" date="2007-10" db="EMBL/GenBank/DDBJ databases">
        <title>Complete sequence of Desulfococcus oleovorans Hxd3.</title>
        <authorList>
            <consortium name="US DOE Joint Genome Institute"/>
            <person name="Copeland A."/>
            <person name="Lucas S."/>
            <person name="Lapidus A."/>
            <person name="Barry K."/>
            <person name="Glavina del Rio T."/>
            <person name="Dalin E."/>
            <person name="Tice H."/>
            <person name="Pitluck S."/>
            <person name="Kiss H."/>
            <person name="Brettin T."/>
            <person name="Bruce D."/>
            <person name="Detter J.C."/>
            <person name="Han C."/>
            <person name="Schmutz J."/>
            <person name="Larimer F."/>
            <person name="Land M."/>
            <person name="Hauser L."/>
            <person name="Kyrpides N."/>
            <person name="Kim E."/>
            <person name="Wawrik B."/>
            <person name="Richardson P."/>
        </authorList>
    </citation>
    <scope>NUCLEOTIDE SEQUENCE [LARGE SCALE GENOMIC DNA]</scope>
    <source>
        <strain evidence="18">DSM 6200 / JCM 39069 / Hxd3</strain>
    </source>
</reference>
<dbReference type="InterPro" id="IPR001250">
    <property type="entry name" value="Man6P_Isoase-1"/>
</dbReference>
<keyword evidence="6" id="KW-0963">Cytoplasm</keyword>
<evidence type="ECO:0000256" key="4">
    <source>
        <dbReference type="ARBA" id="ARBA00011956"/>
    </source>
</evidence>
<dbReference type="NCBIfam" id="TIGR00218">
    <property type="entry name" value="manA"/>
    <property type="match status" value="1"/>
</dbReference>
<feature type="domain" description="Phosphomannose isomerase type I catalytic" evidence="15">
    <location>
        <begin position="7"/>
        <end position="154"/>
    </location>
</feature>
<keyword evidence="9 17" id="KW-0413">Isomerase</keyword>
<dbReference type="RefSeq" id="WP_012175431.1">
    <property type="nucleotide sequence ID" value="NC_009943.1"/>
</dbReference>
<comment type="cofactor">
    <cofactor evidence="14">
        <name>Zn(2+)</name>
        <dbReference type="ChEBI" id="CHEBI:29105"/>
    </cofactor>
    <text evidence="14">Binds 1 zinc ion per subunit.</text>
</comment>
<keyword evidence="18" id="KW-1185">Reference proteome</keyword>
<dbReference type="CDD" id="cd07011">
    <property type="entry name" value="cupin_PMI_type_I_N"/>
    <property type="match status" value="1"/>
</dbReference>
<evidence type="ECO:0000256" key="9">
    <source>
        <dbReference type="ARBA" id="ARBA00023235"/>
    </source>
</evidence>
<dbReference type="Gene3D" id="1.10.441.10">
    <property type="entry name" value="Phosphomannose Isomerase, domain 2"/>
    <property type="match status" value="1"/>
</dbReference>
<evidence type="ECO:0000313" key="18">
    <source>
        <dbReference type="Proteomes" id="UP000008561"/>
    </source>
</evidence>
<evidence type="ECO:0000256" key="14">
    <source>
        <dbReference type="PIRSR" id="PIRSR001480-2"/>
    </source>
</evidence>
<dbReference type="STRING" id="96561.Dole_2015"/>
<dbReference type="InterPro" id="IPR018050">
    <property type="entry name" value="Pmannose_isomerase-type1_CS"/>
</dbReference>
<dbReference type="GO" id="GO:0009298">
    <property type="term" value="P:GDP-mannose biosynthetic process"/>
    <property type="evidence" value="ECO:0007669"/>
    <property type="project" value="InterPro"/>
</dbReference>
<dbReference type="InterPro" id="IPR049071">
    <property type="entry name" value="MPI_cupin_dom"/>
</dbReference>
<dbReference type="GO" id="GO:0005829">
    <property type="term" value="C:cytosol"/>
    <property type="evidence" value="ECO:0007669"/>
    <property type="project" value="TreeGrafter"/>
</dbReference>
<sequence length="401" mass="43332">MGNIKLLENTVQTYAWGSRTAIADLLGKPSPSARPWAELWMGAHPSAPSKVQEKEGGVTLIDFIARHPEQTLGPDAARMFGNQLPFLFKVLAAETPLSIQAHPDKVQAEQGFERENQAGIPLNTPHRNYRDANHKPECLCALAPFTALCGFRPVSDILELFFLLLPENEIVRLTPDLANRSAPEGLRLFFTQLLELPADRKAAVLGCAVNHAENLLDRDPAFQWIVRLNRIYPGDIGVLAPALLNLVTLEPGQALFLPAKTLHAYLHGTGLEVMASSDNVLRGGLTAKHVDSAELVRILSFEPMTPQGVIPVAVSDCEVLYPVPSREFGLSVIDAGKGPCLAESHGSAEIILCVGGTAVVTEERTGDVITLQSGASAFVPACTGRYKITGDSRIFRAFIPA</sequence>
<dbReference type="SUPFAM" id="SSF51182">
    <property type="entry name" value="RmlC-like cupins"/>
    <property type="match status" value="1"/>
</dbReference>
<keyword evidence="8 14" id="KW-0862">Zinc</keyword>
<dbReference type="GO" id="GO:0008270">
    <property type="term" value="F:zinc ion binding"/>
    <property type="evidence" value="ECO:0007669"/>
    <property type="project" value="InterPro"/>
</dbReference>
<evidence type="ECO:0000259" key="15">
    <source>
        <dbReference type="Pfam" id="PF20511"/>
    </source>
</evidence>
<comment type="subcellular location">
    <subcellularLocation>
        <location evidence="2">Cytoplasm</location>
    </subcellularLocation>
</comment>
<dbReference type="Gene3D" id="2.60.120.10">
    <property type="entry name" value="Jelly Rolls"/>
    <property type="match status" value="2"/>
</dbReference>
<evidence type="ECO:0000256" key="2">
    <source>
        <dbReference type="ARBA" id="ARBA00004496"/>
    </source>
</evidence>
<gene>
    <name evidence="17" type="ordered locus">Dole_2015</name>
</gene>
<dbReference type="InterPro" id="IPR046457">
    <property type="entry name" value="PMI_typeI_cat"/>
</dbReference>
<organism evidence="17 18">
    <name type="scientific">Desulfosudis oleivorans (strain DSM 6200 / JCM 39069 / Hxd3)</name>
    <name type="common">Desulfococcus oleovorans</name>
    <dbReference type="NCBI Taxonomy" id="96561"/>
    <lineage>
        <taxon>Bacteria</taxon>
        <taxon>Pseudomonadati</taxon>
        <taxon>Thermodesulfobacteriota</taxon>
        <taxon>Desulfobacteria</taxon>
        <taxon>Desulfobacterales</taxon>
        <taxon>Desulfosudaceae</taxon>
        <taxon>Desulfosudis</taxon>
    </lineage>
</organism>
<dbReference type="AlphaFoldDB" id="A8ZTD6"/>
<evidence type="ECO:0000256" key="5">
    <source>
        <dbReference type="ARBA" id="ARBA00018236"/>
    </source>
</evidence>
<accession>A8ZTD6</accession>
<evidence type="ECO:0000256" key="7">
    <source>
        <dbReference type="ARBA" id="ARBA00022723"/>
    </source>
</evidence>
<feature type="binding site" evidence="14">
    <location>
        <position position="100"/>
    </location>
    <ligand>
        <name>Zn(2+)</name>
        <dbReference type="ChEBI" id="CHEBI:29105"/>
    </ligand>
</feature>